<sequence>MVAMGIIARAPVMSNHLQPLPPPWPEDVSALLAAYPKANGEILSLFRTFANSARFLRKGVPNLLDRDSPLPLRIRELVILRVTALRGCDYEWGVHAAIFARAAGLDEAQLAATRAMPLDATAWDPVEANLLLTIGELCSTGRLAPATQAGFEAHWSCAQQLEICALAGAYQTVNFVANLAGLPAEAFSYPAP</sequence>
<organism evidence="2 3">
    <name type="scientific">Sandarakinorhabdus cyanobacteriorum</name>
    <dbReference type="NCBI Taxonomy" id="1981098"/>
    <lineage>
        <taxon>Bacteria</taxon>
        <taxon>Pseudomonadati</taxon>
        <taxon>Pseudomonadota</taxon>
        <taxon>Alphaproteobacteria</taxon>
        <taxon>Sphingomonadales</taxon>
        <taxon>Sphingosinicellaceae</taxon>
        <taxon>Sandarakinorhabdus</taxon>
    </lineage>
</organism>
<feature type="domain" description="Carboxymuconolactone decarboxylase-like" evidence="1">
    <location>
        <begin position="67"/>
        <end position="126"/>
    </location>
</feature>
<dbReference type="AlphaFoldDB" id="A0A255YQ12"/>
<dbReference type="OrthoDB" id="4704294at2"/>
<dbReference type="PANTHER" id="PTHR34846">
    <property type="entry name" value="4-CARBOXYMUCONOLACTONE DECARBOXYLASE FAMILY PROTEIN (AFU_ORTHOLOGUE AFUA_6G11590)"/>
    <property type="match status" value="1"/>
</dbReference>
<dbReference type="EMBL" id="NOXT01000087">
    <property type="protein sequence ID" value="OYQ31291.1"/>
    <property type="molecule type" value="Genomic_DNA"/>
</dbReference>
<evidence type="ECO:0000313" key="2">
    <source>
        <dbReference type="EMBL" id="OYQ31291.1"/>
    </source>
</evidence>
<name>A0A255YQ12_9SPHN</name>
<dbReference type="GO" id="GO:0051920">
    <property type="term" value="F:peroxiredoxin activity"/>
    <property type="evidence" value="ECO:0007669"/>
    <property type="project" value="InterPro"/>
</dbReference>
<dbReference type="InterPro" id="IPR003779">
    <property type="entry name" value="CMD-like"/>
</dbReference>
<dbReference type="InterPro" id="IPR029032">
    <property type="entry name" value="AhpD-like"/>
</dbReference>
<reference evidence="2 3" key="1">
    <citation type="submission" date="2017-07" db="EMBL/GenBank/DDBJ databases">
        <title>Sandarakinorhabdus cyanobacteriorum sp. nov., a novel bacterium isolated from cyanobacterial aggregates in a eutrophic lake.</title>
        <authorList>
            <person name="Cai H."/>
        </authorList>
    </citation>
    <scope>NUCLEOTIDE SEQUENCE [LARGE SCALE GENOMIC DNA]</scope>
    <source>
        <strain evidence="2 3">TH057</strain>
    </source>
</reference>
<dbReference type="SUPFAM" id="SSF69118">
    <property type="entry name" value="AhpD-like"/>
    <property type="match status" value="1"/>
</dbReference>
<protein>
    <recommendedName>
        <fullName evidence="1">Carboxymuconolactone decarboxylase-like domain-containing protein</fullName>
    </recommendedName>
</protein>
<gene>
    <name evidence="2" type="ORF">CHU93_04425</name>
</gene>
<dbReference type="PANTHER" id="PTHR34846:SF5">
    <property type="entry name" value="CARBOXYMUCONOLACTONE DECARBOXYLASE-LIKE DOMAIN-CONTAINING PROTEIN"/>
    <property type="match status" value="1"/>
</dbReference>
<keyword evidence="3" id="KW-1185">Reference proteome</keyword>
<proteinExistence type="predicted"/>
<dbReference type="Proteomes" id="UP000216991">
    <property type="component" value="Unassembled WGS sequence"/>
</dbReference>
<accession>A0A255YQ12</accession>
<evidence type="ECO:0000259" key="1">
    <source>
        <dbReference type="Pfam" id="PF02627"/>
    </source>
</evidence>
<dbReference type="Gene3D" id="1.20.1290.10">
    <property type="entry name" value="AhpD-like"/>
    <property type="match status" value="1"/>
</dbReference>
<comment type="caution">
    <text evidence="2">The sequence shown here is derived from an EMBL/GenBank/DDBJ whole genome shotgun (WGS) entry which is preliminary data.</text>
</comment>
<evidence type="ECO:0000313" key="3">
    <source>
        <dbReference type="Proteomes" id="UP000216991"/>
    </source>
</evidence>
<dbReference type="Pfam" id="PF02627">
    <property type="entry name" value="CMD"/>
    <property type="match status" value="1"/>
</dbReference>